<evidence type="ECO:0000313" key="2">
    <source>
        <dbReference type="EMBL" id="ADD43982.1"/>
    </source>
</evidence>
<dbReference type="InterPro" id="IPR021005">
    <property type="entry name" value="Znf_CGNR"/>
</dbReference>
<dbReference type="SUPFAM" id="SSF160904">
    <property type="entry name" value="Jann2411-like"/>
    <property type="match status" value="1"/>
</dbReference>
<accession>D3Q3R5</accession>
<gene>
    <name evidence="2" type="ordered locus">Snas_4335</name>
</gene>
<dbReference type="OrthoDB" id="3211108at2"/>
<dbReference type="EMBL" id="CP001778">
    <property type="protein sequence ID" value="ADD43982.1"/>
    <property type="molecule type" value="Genomic_DNA"/>
</dbReference>
<dbReference type="Proteomes" id="UP000000844">
    <property type="component" value="Chromosome"/>
</dbReference>
<dbReference type="Gene3D" id="1.10.3300.10">
    <property type="entry name" value="Jann2411-like domain"/>
    <property type="match status" value="1"/>
</dbReference>
<evidence type="ECO:0000259" key="1">
    <source>
        <dbReference type="Pfam" id="PF11706"/>
    </source>
</evidence>
<organism evidence="2 3">
    <name type="scientific">Stackebrandtia nassauensis (strain DSM 44728 / CIP 108903 / NRRL B-16338 / NBRC 102104 / LLR-40K-21)</name>
    <dbReference type="NCBI Taxonomy" id="446470"/>
    <lineage>
        <taxon>Bacteria</taxon>
        <taxon>Bacillati</taxon>
        <taxon>Actinomycetota</taxon>
        <taxon>Actinomycetes</taxon>
        <taxon>Glycomycetales</taxon>
        <taxon>Glycomycetaceae</taxon>
        <taxon>Stackebrandtia</taxon>
    </lineage>
</organism>
<reference evidence="2 3" key="1">
    <citation type="journal article" date="2009" name="Stand. Genomic Sci.">
        <title>Complete genome sequence of Stackebrandtia nassauensis type strain (LLR-40K-21).</title>
        <authorList>
            <person name="Munk C."/>
            <person name="Lapidus A."/>
            <person name="Copeland A."/>
            <person name="Jando M."/>
            <person name="Mayilraj S."/>
            <person name="Glavina Del Rio T."/>
            <person name="Nolan M."/>
            <person name="Chen F."/>
            <person name="Lucas S."/>
            <person name="Tice H."/>
            <person name="Cheng J.F."/>
            <person name="Han C."/>
            <person name="Detter J.C."/>
            <person name="Bruce D."/>
            <person name="Goodwin L."/>
            <person name="Chain P."/>
            <person name="Pitluck S."/>
            <person name="Goker M."/>
            <person name="Ovchinikova G."/>
            <person name="Pati A."/>
            <person name="Ivanova N."/>
            <person name="Mavromatis K."/>
            <person name="Chen A."/>
            <person name="Palaniappan K."/>
            <person name="Land M."/>
            <person name="Hauser L."/>
            <person name="Chang Y.J."/>
            <person name="Jeffries C.D."/>
            <person name="Bristow J."/>
            <person name="Eisen J.A."/>
            <person name="Markowitz V."/>
            <person name="Hugenholtz P."/>
            <person name="Kyrpides N.C."/>
            <person name="Klenk H.P."/>
        </authorList>
    </citation>
    <scope>NUCLEOTIDE SEQUENCE [LARGE SCALE GENOMIC DNA]</scope>
    <source>
        <strain evidence="3">DSM 44728 / CIP 108903 / NRRL B-16338 / NBRC 102104 / LLR-40K-21</strain>
    </source>
</reference>
<name>D3Q3R5_STANL</name>
<feature type="domain" description="Zinc finger CGNR" evidence="1">
    <location>
        <begin position="134"/>
        <end position="176"/>
    </location>
</feature>
<sequence>MTYEWVWDGGRPCLDFINTRRDRYASGHEMLAEPSHLHDWLRRAGLVEPDTPVTPSELDDARDLREQLDRVLGTGGSPSPADIDAVNTWARRAPIPQLTPDGGVTPSHVGVEAALGVIAADAIDLLAGHTRPTLRVCASDTCGLRFLDRSPARNRQWCSMSRCGNREKARKHYGRKKT</sequence>
<dbReference type="Pfam" id="PF11706">
    <property type="entry name" value="zf-CGNR"/>
    <property type="match status" value="1"/>
</dbReference>
<dbReference type="Pfam" id="PF07336">
    <property type="entry name" value="ABATE"/>
    <property type="match status" value="1"/>
</dbReference>
<proteinExistence type="predicted"/>
<dbReference type="InterPro" id="IPR010852">
    <property type="entry name" value="ABATE"/>
</dbReference>
<dbReference type="AlphaFoldDB" id="D3Q3R5"/>
<evidence type="ECO:0000313" key="3">
    <source>
        <dbReference type="Proteomes" id="UP000000844"/>
    </source>
</evidence>
<dbReference type="HOGENOM" id="CLU_087298_3_1_11"/>
<dbReference type="PANTHER" id="PTHR35525">
    <property type="entry name" value="BLL6575 PROTEIN"/>
    <property type="match status" value="1"/>
</dbReference>
<dbReference type="eggNOG" id="COG5516">
    <property type="taxonomic scope" value="Bacteria"/>
</dbReference>
<dbReference type="RefSeq" id="WP_013019553.1">
    <property type="nucleotide sequence ID" value="NC_013947.1"/>
</dbReference>
<dbReference type="STRING" id="446470.Snas_4335"/>
<dbReference type="PANTHER" id="PTHR35525:SF3">
    <property type="entry name" value="BLL6575 PROTEIN"/>
    <property type="match status" value="1"/>
</dbReference>
<dbReference type="KEGG" id="sna:Snas_4335"/>
<dbReference type="InterPro" id="IPR023286">
    <property type="entry name" value="ABATE_dom_sf"/>
</dbReference>
<keyword evidence="3" id="KW-1185">Reference proteome</keyword>
<protein>
    <recommendedName>
        <fullName evidence="1">Zinc finger CGNR domain-containing protein</fullName>
    </recommendedName>
</protein>